<protein>
    <submittedName>
        <fullName evidence="5">Class I SAM-dependent methyltransferase</fullName>
        <ecNumber evidence="5">2.1.-.-</ecNumber>
    </submittedName>
</protein>
<dbReference type="PANTHER" id="PTHR43464">
    <property type="entry name" value="METHYLTRANSFERASE"/>
    <property type="match status" value="1"/>
</dbReference>
<keyword evidence="2 5" id="KW-0808">Transferase</keyword>
<evidence type="ECO:0000256" key="1">
    <source>
        <dbReference type="ARBA" id="ARBA00022603"/>
    </source>
</evidence>
<name>A0ABZ2HYZ4_9HYPH</name>
<evidence type="ECO:0000256" key="3">
    <source>
        <dbReference type="ARBA" id="ARBA00022691"/>
    </source>
</evidence>
<gene>
    <name evidence="5" type="ORF">V6617_15135</name>
</gene>
<dbReference type="CDD" id="cd02440">
    <property type="entry name" value="AdoMet_MTases"/>
    <property type="match status" value="1"/>
</dbReference>
<proteinExistence type="predicted"/>
<evidence type="ECO:0000313" key="5">
    <source>
        <dbReference type="EMBL" id="WWT32324.1"/>
    </source>
</evidence>
<dbReference type="InterPro" id="IPR041698">
    <property type="entry name" value="Methyltransf_25"/>
</dbReference>
<dbReference type="Gene3D" id="3.40.50.150">
    <property type="entry name" value="Vaccinia Virus protein VP39"/>
    <property type="match status" value="1"/>
</dbReference>
<evidence type="ECO:0000259" key="4">
    <source>
        <dbReference type="Pfam" id="PF13649"/>
    </source>
</evidence>
<dbReference type="EMBL" id="CP146275">
    <property type="protein sequence ID" value="WWT32324.1"/>
    <property type="molecule type" value="Genomic_DNA"/>
</dbReference>
<dbReference type="SUPFAM" id="SSF53335">
    <property type="entry name" value="S-adenosyl-L-methionine-dependent methyltransferases"/>
    <property type="match status" value="1"/>
</dbReference>
<evidence type="ECO:0000313" key="6">
    <source>
        <dbReference type="Proteomes" id="UP001369958"/>
    </source>
</evidence>
<organism evidence="5 6">
    <name type="scientific">Pelagibacterium nitratireducens</name>
    <dbReference type="NCBI Taxonomy" id="1046114"/>
    <lineage>
        <taxon>Bacteria</taxon>
        <taxon>Pseudomonadati</taxon>
        <taxon>Pseudomonadota</taxon>
        <taxon>Alphaproteobacteria</taxon>
        <taxon>Hyphomicrobiales</taxon>
        <taxon>Devosiaceae</taxon>
        <taxon>Pelagibacterium</taxon>
    </lineage>
</organism>
<dbReference type="Pfam" id="PF13649">
    <property type="entry name" value="Methyltransf_25"/>
    <property type="match status" value="1"/>
</dbReference>
<dbReference type="InterPro" id="IPR029063">
    <property type="entry name" value="SAM-dependent_MTases_sf"/>
</dbReference>
<dbReference type="PANTHER" id="PTHR43464:SF19">
    <property type="entry name" value="UBIQUINONE BIOSYNTHESIS O-METHYLTRANSFERASE, MITOCHONDRIAL"/>
    <property type="match status" value="1"/>
</dbReference>
<accession>A0ABZ2HYZ4</accession>
<dbReference type="RefSeq" id="WP_338607750.1">
    <property type="nucleotide sequence ID" value="NZ_CP146275.1"/>
</dbReference>
<evidence type="ECO:0000256" key="2">
    <source>
        <dbReference type="ARBA" id="ARBA00022679"/>
    </source>
</evidence>
<keyword evidence="6" id="KW-1185">Reference proteome</keyword>
<dbReference type="Proteomes" id="UP001369958">
    <property type="component" value="Chromosome"/>
</dbReference>
<dbReference type="GO" id="GO:0008168">
    <property type="term" value="F:methyltransferase activity"/>
    <property type="evidence" value="ECO:0007669"/>
    <property type="project" value="UniProtKB-KW"/>
</dbReference>
<reference evidence="5 6" key="1">
    <citation type="submission" date="2024-02" db="EMBL/GenBank/DDBJ databases">
        <title>Complete genome sequence of Pelagibacterium nitratireducens ZH15.</title>
        <authorList>
            <person name="Zhao L.H."/>
        </authorList>
    </citation>
    <scope>NUCLEOTIDE SEQUENCE [LARGE SCALE GENOMIC DNA]</scope>
    <source>
        <strain evidence="5 6">ZH15</strain>
    </source>
</reference>
<sequence length="137" mass="14372">MGNTISGRLLAIVAALPLAPGMRVLEIGCGPGVMAREMARRMGTGKVVAIDRSARAIALARTGSVQEMAAGLLEFRQIAIEDLTLERGEAPFDLAVAVRVGALDGRHPETGLKAHAVLAKVLKPDGQLWVDGRPVSL</sequence>
<feature type="domain" description="Methyltransferase" evidence="4">
    <location>
        <begin position="24"/>
        <end position="126"/>
    </location>
</feature>
<dbReference type="EC" id="2.1.-.-" evidence="5"/>
<keyword evidence="3" id="KW-0949">S-adenosyl-L-methionine</keyword>
<dbReference type="GO" id="GO:0032259">
    <property type="term" value="P:methylation"/>
    <property type="evidence" value="ECO:0007669"/>
    <property type="project" value="UniProtKB-KW"/>
</dbReference>
<keyword evidence="1 5" id="KW-0489">Methyltransferase</keyword>